<dbReference type="EMBL" id="JEMT01025902">
    <property type="protein sequence ID" value="EXX60512.1"/>
    <property type="molecule type" value="Genomic_DNA"/>
</dbReference>
<gene>
    <name evidence="2" type="ORF">RirG_179230</name>
</gene>
<feature type="region of interest" description="Disordered" evidence="1">
    <location>
        <begin position="18"/>
        <end position="67"/>
    </location>
</feature>
<keyword evidence="3" id="KW-1185">Reference proteome</keyword>
<accession>A0A015ITF3</accession>
<dbReference type="Proteomes" id="UP000022910">
    <property type="component" value="Unassembled WGS sequence"/>
</dbReference>
<organism evidence="2 3">
    <name type="scientific">Rhizophagus irregularis (strain DAOM 197198w)</name>
    <name type="common">Glomus intraradices</name>
    <dbReference type="NCBI Taxonomy" id="1432141"/>
    <lineage>
        <taxon>Eukaryota</taxon>
        <taxon>Fungi</taxon>
        <taxon>Fungi incertae sedis</taxon>
        <taxon>Mucoromycota</taxon>
        <taxon>Glomeromycotina</taxon>
        <taxon>Glomeromycetes</taxon>
        <taxon>Glomerales</taxon>
        <taxon>Glomeraceae</taxon>
        <taxon>Rhizophagus</taxon>
    </lineage>
</organism>
<dbReference type="AlphaFoldDB" id="A0A015ITF3"/>
<comment type="caution">
    <text evidence="2">The sequence shown here is derived from an EMBL/GenBank/DDBJ whole genome shotgun (WGS) entry which is preliminary data.</text>
</comment>
<protein>
    <submittedName>
        <fullName evidence="2">Uncharacterized protein</fullName>
    </submittedName>
</protein>
<evidence type="ECO:0000256" key="1">
    <source>
        <dbReference type="SAM" id="MobiDB-lite"/>
    </source>
</evidence>
<reference evidence="2 3" key="1">
    <citation type="submission" date="2014-02" db="EMBL/GenBank/DDBJ databases">
        <title>Single nucleus genome sequencing reveals high similarity among nuclei of an endomycorrhizal fungus.</title>
        <authorList>
            <person name="Lin K."/>
            <person name="Geurts R."/>
            <person name="Zhang Z."/>
            <person name="Limpens E."/>
            <person name="Saunders D.G."/>
            <person name="Mu D."/>
            <person name="Pang E."/>
            <person name="Cao H."/>
            <person name="Cha H."/>
            <person name="Lin T."/>
            <person name="Zhou Q."/>
            <person name="Shang Y."/>
            <person name="Li Y."/>
            <person name="Ivanov S."/>
            <person name="Sharma T."/>
            <person name="Velzen R.V."/>
            <person name="Ruijter N.D."/>
            <person name="Aanen D.K."/>
            <person name="Win J."/>
            <person name="Kamoun S."/>
            <person name="Bisseling T."/>
            <person name="Huang S."/>
        </authorList>
    </citation>
    <scope>NUCLEOTIDE SEQUENCE [LARGE SCALE GENOMIC DNA]</scope>
    <source>
        <strain evidence="3">DAOM197198w</strain>
    </source>
</reference>
<dbReference type="OrthoDB" id="10400323at2759"/>
<evidence type="ECO:0000313" key="3">
    <source>
        <dbReference type="Proteomes" id="UP000022910"/>
    </source>
</evidence>
<evidence type="ECO:0000313" key="2">
    <source>
        <dbReference type="EMBL" id="EXX60512.1"/>
    </source>
</evidence>
<sequence>MYEYNTVEKFDRKYKRTGEVPNPFAVSSSDEEDIKEGKKRVMGKQGDRSKAEEEESDEGNWWTLGSS</sequence>
<dbReference type="HOGENOM" id="CLU_2813767_0_0_1"/>
<name>A0A015ITF3_RHIIW</name>
<proteinExistence type="predicted"/>